<dbReference type="AlphaFoldDB" id="A0A1I2RQU8"/>
<protein>
    <submittedName>
        <fullName evidence="2">Uncharacterized protein</fullName>
    </submittedName>
</protein>
<gene>
    <name evidence="2" type="ORF">SAMN05216353_14222</name>
</gene>
<evidence type="ECO:0000313" key="3">
    <source>
        <dbReference type="Proteomes" id="UP000198897"/>
    </source>
</evidence>
<feature type="region of interest" description="Disordered" evidence="1">
    <location>
        <begin position="22"/>
        <end position="50"/>
    </location>
</feature>
<proteinExistence type="predicted"/>
<evidence type="ECO:0000313" key="2">
    <source>
        <dbReference type="EMBL" id="SFG42830.1"/>
    </source>
</evidence>
<dbReference type="Proteomes" id="UP000198897">
    <property type="component" value="Unassembled WGS sequence"/>
</dbReference>
<keyword evidence="3" id="KW-1185">Reference proteome</keyword>
<reference evidence="3" key="1">
    <citation type="submission" date="2016-10" db="EMBL/GenBank/DDBJ databases">
        <authorList>
            <person name="Varghese N."/>
            <person name="Submissions S."/>
        </authorList>
    </citation>
    <scope>NUCLEOTIDE SEQUENCE [LARGE SCALE GENOMIC DNA]</scope>
    <source>
        <strain evidence="3">FP5</strain>
    </source>
</reference>
<sequence>MILAQWKAIMRIFRALHDRKGAEGKASRSLDPPSPHNISKLSLHVSGPIV</sequence>
<name>A0A1I2RQU8_9BACI</name>
<evidence type="ECO:0000256" key="1">
    <source>
        <dbReference type="SAM" id="MobiDB-lite"/>
    </source>
</evidence>
<dbReference type="EMBL" id="FOOG01000042">
    <property type="protein sequence ID" value="SFG42830.1"/>
    <property type="molecule type" value="Genomic_DNA"/>
</dbReference>
<organism evidence="2 3">
    <name type="scientific">Halobacillus alkaliphilus</name>
    <dbReference type="NCBI Taxonomy" id="396056"/>
    <lineage>
        <taxon>Bacteria</taxon>
        <taxon>Bacillati</taxon>
        <taxon>Bacillota</taxon>
        <taxon>Bacilli</taxon>
        <taxon>Bacillales</taxon>
        <taxon>Bacillaceae</taxon>
        <taxon>Halobacillus</taxon>
    </lineage>
</organism>
<accession>A0A1I2RQU8</accession>